<proteinExistence type="predicted"/>
<dbReference type="InterPro" id="IPR013382">
    <property type="entry name" value="CRISPR-assoc_prot_Cse2"/>
</dbReference>
<reference evidence="2 3" key="1">
    <citation type="submission" date="2016-10" db="EMBL/GenBank/DDBJ databases">
        <authorList>
            <person name="de Groot N.N."/>
        </authorList>
    </citation>
    <scope>NUCLEOTIDE SEQUENCE [LARGE SCALE GENOMIC DNA]</scope>
    <source>
        <strain evidence="2 3">KPR-7B</strain>
    </source>
</reference>
<protein>
    <submittedName>
        <fullName evidence="2">CRISPR system Cascade subunit CasB</fullName>
    </submittedName>
</protein>
<feature type="region of interest" description="Disordered" evidence="1">
    <location>
        <begin position="1"/>
        <end position="31"/>
    </location>
</feature>
<gene>
    <name evidence="2" type="ORF">SAMN04487766_1146</name>
</gene>
<dbReference type="InterPro" id="IPR038287">
    <property type="entry name" value="Cse2_sf"/>
</dbReference>
<feature type="region of interest" description="Disordered" evidence="1">
    <location>
        <begin position="204"/>
        <end position="237"/>
    </location>
</feature>
<sequence length="237" mass="25416">MTQPEADAPTGPQSTAPPQKPKRRLKADVGQLVDKRLGGKNGLQARYLRNESQGRADVAALRKAANRAPGELPEVWSLTAVPVASSAGDAPTWGELAVHTAMTLYAVHQQSRTEGMFQPGVGLGQAARDLIGPRDQENPSARARFNALVTSTTVNELRHHLRSFVSQLRAHRIPLDHAMLADDLVDFQRPGGAKDVRLRWSRQYGRLTASDGSTSSTGTTAVDSASDSAPTPSTPEN</sequence>
<name>A0A1G9YT96_9ACTO</name>
<dbReference type="AlphaFoldDB" id="A0A1G9YT96"/>
<dbReference type="NCBIfam" id="TIGR02548">
    <property type="entry name" value="casB_cse2"/>
    <property type="match status" value="1"/>
</dbReference>
<organism evidence="2 3">
    <name type="scientific">Actinomyces ruminicola</name>
    <dbReference type="NCBI Taxonomy" id="332524"/>
    <lineage>
        <taxon>Bacteria</taxon>
        <taxon>Bacillati</taxon>
        <taxon>Actinomycetota</taxon>
        <taxon>Actinomycetes</taxon>
        <taxon>Actinomycetales</taxon>
        <taxon>Actinomycetaceae</taxon>
        <taxon>Actinomyces</taxon>
    </lineage>
</organism>
<evidence type="ECO:0000313" key="3">
    <source>
        <dbReference type="Proteomes" id="UP000199671"/>
    </source>
</evidence>
<evidence type="ECO:0000256" key="1">
    <source>
        <dbReference type="SAM" id="MobiDB-lite"/>
    </source>
</evidence>
<evidence type="ECO:0000313" key="2">
    <source>
        <dbReference type="EMBL" id="SDN11636.1"/>
    </source>
</evidence>
<dbReference type="OrthoDB" id="4808431at2"/>
<dbReference type="Gene3D" id="1.10.520.40">
    <property type="entry name" value="CRISPR-associated protein Cse2"/>
    <property type="match status" value="1"/>
</dbReference>
<dbReference type="CDD" id="cd09731">
    <property type="entry name" value="Cse2_I-E"/>
    <property type="match status" value="1"/>
</dbReference>
<dbReference type="Proteomes" id="UP000199671">
    <property type="component" value="Unassembled WGS sequence"/>
</dbReference>
<dbReference type="RefSeq" id="WP_092612018.1">
    <property type="nucleotide sequence ID" value="NZ_FNHU01000014.1"/>
</dbReference>
<dbReference type="Pfam" id="PF09485">
    <property type="entry name" value="CRISPR_Cse2"/>
    <property type="match status" value="1"/>
</dbReference>
<accession>A0A1G9YT96</accession>
<dbReference type="EMBL" id="FNHU01000014">
    <property type="protein sequence ID" value="SDN11636.1"/>
    <property type="molecule type" value="Genomic_DNA"/>
</dbReference>
<feature type="compositionally biased region" description="Low complexity" evidence="1">
    <location>
        <begin position="208"/>
        <end position="237"/>
    </location>
</feature>